<sequence>MKFTIATVTALVSVAAASVVNKRQGLAQNFEFQGFAASCAADSDSCTFSFNLNGARPCSAKETAFTGTDANGATYKKLPNIGQTYCGTLAWSAARGADGVFKISASDKGRTPALTGAVDIPAAEFTVVNGVEAYRGTGIIILYG</sequence>
<protein>
    <recommendedName>
        <fullName evidence="4">Hypersensitive response-inducing protein</fullName>
    </recommendedName>
</protein>
<name>A0A9N9PSJ0_9HELO</name>
<keyword evidence="3" id="KW-1185">Reference proteome</keyword>
<evidence type="ECO:0000313" key="3">
    <source>
        <dbReference type="Proteomes" id="UP000701801"/>
    </source>
</evidence>
<proteinExistence type="predicted"/>
<keyword evidence="1" id="KW-0732">Signal</keyword>
<reference evidence="2" key="1">
    <citation type="submission" date="2021-07" db="EMBL/GenBank/DDBJ databases">
        <authorList>
            <person name="Durling M."/>
        </authorList>
    </citation>
    <scope>NUCLEOTIDE SEQUENCE</scope>
</reference>
<dbReference type="AlphaFoldDB" id="A0A9N9PSJ0"/>
<accession>A0A9N9PSJ0</accession>
<feature type="signal peptide" evidence="1">
    <location>
        <begin position="1"/>
        <end position="17"/>
    </location>
</feature>
<evidence type="ECO:0008006" key="4">
    <source>
        <dbReference type="Google" id="ProtNLM"/>
    </source>
</evidence>
<dbReference type="OrthoDB" id="5343463at2759"/>
<dbReference type="Proteomes" id="UP000701801">
    <property type="component" value="Unassembled WGS sequence"/>
</dbReference>
<evidence type="ECO:0000256" key="1">
    <source>
        <dbReference type="SAM" id="SignalP"/>
    </source>
</evidence>
<gene>
    <name evidence="2" type="ORF">HYALB_00009657</name>
</gene>
<comment type="caution">
    <text evidence="2">The sequence shown here is derived from an EMBL/GenBank/DDBJ whole genome shotgun (WGS) entry which is preliminary data.</text>
</comment>
<feature type="chain" id="PRO_5040229212" description="Hypersensitive response-inducing protein" evidence="1">
    <location>
        <begin position="18"/>
        <end position="144"/>
    </location>
</feature>
<dbReference type="EMBL" id="CAJVRM010000075">
    <property type="protein sequence ID" value="CAG8973588.1"/>
    <property type="molecule type" value="Genomic_DNA"/>
</dbReference>
<organism evidence="2 3">
    <name type="scientific">Hymenoscyphus albidus</name>
    <dbReference type="NCBI Taxonomy" id="595503"/>
    <lineage>
        <taxon>Eukaryota</taxon>
        <taxon>Fungi</taxon>
        <taxon>Dikarya</taxon>
        <taxon>Ascomycota</taxon>
        <taxon>Pezizomycotina</taxon>
        <taxon>Leotiomycetes</taxon>
        <taxon>Helotiales</taxon>
        <taxon>Helotiaceae</taxon>
        <taxon>Hymenoscyphus</taxon>
    </lineage>
</organism>
<evidence type="ECO:0000313" key="2">
    <source>
        <dbReference type="EMBL" id="CAG8973588.1"/>
    </source>
</evidence>